<dbReference type="GO" id="GO:0140359">
    <property type="term" value="F:ABC-type transporter activity"/>
    <property type="evidence" value="ECO:0007669"/>
    <property type="project" value="InterPro"/>
</dbReference>
<dbReference type="PANTHER" id="PTHR43471">
    <property type="entry name" value="ABC TRANSPORTER PERMEASE"/>
    <property type="match status" value="1"/>
</dbReference>
<feature type="transmembrane region" description="Helical" evidence="1">
    <location>
        <begin position="20"/>
        <end position="38"/>
    </location>
</feature>
<keyword evidence="1" id="KW-0812">Transmembrane</keyword>
<feature type="transmembrane region" description="Helical" evidence="1">
    <location>
        <begin position="256"/>
        <end position="277"/>
    </location>
</feature>
<feature type="transmembrane region" description="Helical" evidence="1">
    <location>
        <begin position="58"/>
        <end position="79"/>
    </location>
</feature>
<evidence type="ECO:0000313" key="2">
    <source>
        <dbReference type="EMBL" id="SDK45764.1"/>
    </source>
</evidence>
<gene>
    <name evidence="2" type="ORF">SAMN04515672_3179</name>
</gene>
<dbReference type="PRINTS" id="PR00173">
    <property type="entry name" value="EDTRNSPORT"/>
</dbReference>
<name>A0A1G9C2W5_9EURY</name>
<sequence length="283" mass="30680">MSWVQIARKDFADASRSMMLWILSALMILLVAGISSIPHLLHTPGQGPAPGFDEALSFLFTVVVTMISIIGLVVGYQAIVGERESGSIRFLLGLPNSRLDVIIGKVLGRAAVVAVPTVIGFVVGGIVIAILYDGFDVVTYVSLLAFSVLIGLVYVALAVGVSASVSTRAKAVAGVLGIYIVTDWLWWAVPMAIYWLLERELPGTTDLPTWYLFVERLGIWEPLAVISGTLVDIAGVETVPPADRLAGDVPFYLEPWFAWVFVAAWILVPLAIGYYRFNRTILS</sequence>
<keyword evidence="1" id="KW-0472">Membrane</keyword>
<protein>
    <submittedName>
        <fullName evidence="2">ABC-2 type transport system permease protein</fullName>
    </submittedName>
</protein>
<feature type="transmembrane region" description="Helical" evidence="1">
    <location>
        <begin position="138"/>
        <end position="159"/>
    </location>
</feature>
<organism evidence="2 3">
    <name type="scientific">Natronorubrum texcoconense</name>
    <dbReference type="NCBI Taxonomy" id="1095776"/>
    <lineage>
        <taxon>Archaea</taxon>
        <taxon>Methanobacteriati</taxon>
        <taxon>Methanobacteriota</taxon>
        <taxon>Stenosarchaea group</taxon>
        <taxon>Halobacteria</taxon>
        <taxon>Halobacteriales</taxon>
        <taxon>Natrialbaceae</taxon>
        <taxon>Natronorubrum</taxon>
    </lineage>
</organism>
<dbReference type="Proteomes" id="UP000198882">
    <property type="component" value="Unassembled WGS sequence"/>
</dbReference>
<dbReference type="Pfam" id="PF12679">
    <property type="entry name" value="ABC2_membrane_2"/>
    <property type="match status" value="1"/>
</dbReference>
<dbReference type="STRING" id="1095776.SAMN04515672_3179"/>
<evidence type="ECO:0000313" key="3">
    <source>
        <dbReference type="Proteomes" id="UP000198882"/>
    </source>
</evidence>
<reference evidence="3" key="1">
    <citation type="submission" date="2016-10" db="EMBL/GenBank/DDBJ databases">
        <authorList>
            <person name="Varghese N."/>
            <person name="Submissions S."/>
        </authorList>
    </citation>
    <scope>NUCLEOTIDE SEQUENCE [LARGE SCALE GENOMIC DNA]</scope>
    <source>
        <strain evidence="3">B4,CECT 8067,JCM 17497</strain>
    </source>
</reference>
<evidence type="ECO:0000256" key="1">
    <source>
        <dbReference type="SAM" id="Phobius"/>
    </source>
</evidence>
<dbReference type="AlphaFoldDB" id="A0A1G9C2W5"/>
<feature type="transmembrane region" description="Helical" evidence="1">
    <location>
        <begin position="106"/>
        <end position="132"/>
    </location>
</feature>
<dbReference type="EMBL" id="FNFE01000004">
    <property type="protein sequence ID" value="SDK45764.1"/>
    <property type="molecule type" value="Genomic_DNA"/>
</dbReference>
<keyword evidence="1" id="KW-1133">Transmembrane helix</keyword>
<feature type="transmembrane region" description="Helical" evidence="1">
    <location>
        <begin position="171"/>
        <end position="197"/>
    </location>
</feature>
<keyword evidence="3" id="KW-1185">Reference proteome</keyword>
<dbReference type="GO" id="GO:0005886">
    <property type="term" value="C:plasma membrane"/>
    <property type="evidence" value="ECO:0007669"/>
    <property type="project" value="UniProtKB-SubCell"/>
</dbReference>
<dbReference type="OrthoDB" id="86287at2157"/>
<proteinExistence type="predicted"/>
<dbReference type="RefSeq" id="WP_090308942.1">
    <property type="nucleotide sequence ID" value="NZ_FNFE01000004.1"/>
</dbReference>
<dbReference type="PANTHER" id="PTHR43471:SF1">
    <property type="entry name" value="ABC TRANSPORTER PERMEASE PROTEIN NOSY-RELATED"/>
    <property type="match status" value="1"/>
</dbReference>
<accession>A0A1G9C2W5</accession>